<reference evidence="5 6" key="1">
    <citation type="submission" date="2020-10" db="EMBL/GenBank/DDBJ databases">
        <authorList>
            <person name="Castelo-Branco R."/>
            <person name="Eusebio N."/>
            <person name="Adriana R."/>
            <person name="Vieira A."/>
            <person name="Brugerolle De Fraissinette N."/>
            <person name="Rezende De Castro R."/>
            <person name="Schneider M.P."/>
            <person name="Vasconcelos V."/>
            <person name="Leao P.N."/>
        </authorList>
    </citation>
    <scope>NUCLEOTIDE SEQUENCE [LARGE SCALE GENOMIC DNA]</scope>
    <source>
        <strain evidence="5 6">LEGE 06123</strain>
    </source>
</reference>
<dbReference type="InterPro" id="IPR000792">
    <property type="entry name" value="Tscrpt_reg_LuxR_C"/>
</dbReference>
<dbReference type="PRINTS" id="PR00038">
    <property type="entry name" value="HTHLUXR"/>
</dbReference>
<dbReference type="SMART" id="SM00421">
    <property type="entry name" value="HTH_LUXR"/>
    <property type="match status" value="1"/>
</dbReference>
<dbReference type="PROSITE" id="PS50043">
    <property type="entry name" value="HTH_LUXR_2"/>
    <property type="match status" value="1"/>
</dbReference>
<evidence type="ECO:0000313" key="6">
    <source>
        <dbReference type="Proteomes" id="UP000651156"/>
    </source>
</evidence>
<evidence type="ECO:0000259" key="4">
    <source>
        <dbReference type="PROSITE" id="PS50043"/>
    </source>
</evidence>
<dbReference type="PANTHER" id="PTHR44688:SF16">
    <property type="entry name" value="DNA-BINDING TRANSCRIPTIONAL ACTIVATOR DEVR_DOSR"/>
    <property type="match status" value="1"/>
</dbReference>
<evidence type="ECO:0000313" key="5">
    <source>
        <dbReference type="EMBL" id="MBE9191476.1"/>
    </source>
</evidence>
<organism evidence="5 6">
    <name type="scientific">Gloeocapsopsis crepidinum LEGE 06123</name>
    <dbReference type="NCBI Taxonomy" id="588587"/>
    <lineage>
        <taxon>Bacteria</taxon>
        <taxon>Bacillati</taxon>
        <taxon>Cyanobacteriota</taxon>
        <taxon>Cyanophyceae</taxon>
        <taxon>Oscillatoriophycideae</taxon>
        <taxon>Chroococcales</taxon>
        <taxon>Chroococcaceae</taxon>
        <taxon>Gloeocapsopsis</taxon>
    </lineage>
</organism>
<dbReference type="Proteomes" id="UP000651156">
    <property type="component" value="Unassembled WGS sequence"/>
</dbReference>
<dbReference type="SUPFAM" id="SSF46894">
    <property type="entry name" value="C-terminal effector domain of the bipartite response regulators"/>
    <property type="match status" value="1"/>
</dbReference>
<dbReference type="CDD" id="cd06170">
    <property type="entry name" value="LuxR_C_like"/>
    <property type="match status" value="1"/>
</dbReference>
<dbReference type="InterPro" id="IPR016032">
    <property type="entry name" value="Sig_transdc_resp-reg_C-effctor"/>
</dbReference>
<feature type="domain" description="HTH luxR-type" evidence="4">
    <location>
        <begin position="70"/>
        <end position="135"/>
    </location>
</feature>
<sequence>MKTPKLAELIGISHSPEKSEAALRFHNLINQVDSTELHLVMHRHHPINHEIILKSNVEQVSCYADYHKTKSNNDIHLSPREQAIAQLVAEGLPNKVIAHQLQISQWTVATHLRRLFLKIGVSSRTAMIAKLLSQDLL</sequence>
<keyword evidence="6" id="KW-1185">Reference proteome</keyword>
<dbReference type="PROSITE" id="PS00622">
    <property type="entry name" value="HTH_LUXR_1"/>
    <property type="match status" value="1"/>
</dbReference>
<gene>
    <name evidence="5" type="ORF">IQ230_14185</name>
</gene>
<keyword evidence="1" id="KW-0805">Transcription regulation</keyword>
<dbReference type="Pfam" id="PF00196">
    <property type="entry name" value="GerE"/>
    <property type="match status" value="1"/>
</dbReference>
<evidence type="ECO:0000256" key="1">
    <source>
        <dbReference type="ARBA" id="ARBA00023015"/>
    </source>
</evidence>
<accession>A0ABR9UT51</accession>
<dbReference type="InterPro" id="IPR036388">
    <property type="entry name" value="WH-like_DNA-bd_sf"/>
</dbReference>
<protein>
    <submittedName>
        <fullName evidence="5">Response regulator transcription factor</fullName>
    </submittedName>
</protein>
<dbReference type="RefSeq" id="WP_193932616.1">
    <property type="nucleotide sequence ID" value="NZ_CAWPMZ010000063.1"/>
</dbReference>
<evidence type="ECO:0000256" key="3">
    <source>
        <dbReference type="ARBA" id="ARBA00023163"/>
    </source>
</evidence>
<evidence type="ECO:0000256" key="2">
    <source>
        <dbReference type="ARBA" id="ARBA00023125"/>
    </source>
</evidence>
<dbReference type="Gene3D" id="1.10.10.10">
    <property type="entry name" value="Winged helix-like DNA-binding domain superfamily/Winged helix DNA-binding domain"/>
    <property type="match status" value="1"/>
</dbReference>
<dbReference type="PANTHER" id="PTHR44688">
    <property type="entry name" value="DNA-BINDING TRANSCRIPTIONAL ACTIVATOR DEVR_DOSR"/>
    <property type="match status" value="1"/>
</dbReference>
<keyword evidence="3" id="KW-0804">Transcription</keyword>
<keyword evidence="2" id="KW-0238">DNA-binding</keyword>
<dbReference type="EMBL" id="JADEWN010000033">
    <property type="protein sequence ID" value="MBE9191476.1"/>
    <property type="molecule type" value="Genomic_DNA"/>
</dbReference>
<name>A0ABR9UT51_9CHRO</name>
<comment type="caution">
    <text evidence="5">The sequence shown here is derived from an EMBL/GenBank/DDBJ whole genome shotgun (WGS) entry which is preliminary data.</text>
</comment>
<proteinExistence type="predicted"/>